<gene>
    <name evidence="4" type="ORF">Ctob_013148</name>
</gene>
<keyword evidence="1" id="KW-0106">Calcium</keyword>
<feature type="domain" description="EF-hand" evidence="3">
    <location>
        <begin position="58"/>
        <end position="93"/>
    </location>
</feature>
<dbReference type="Gene3D" id="1.10.238.10">
    <property type="entry name" value="EF-hand"/>
    <property type="match status" value="1"/>
</dbReference>
<feature type="compositionally biased region" description="Polar residues" evidence="2">
    <location>
        <begin position="263"/>
        <end position="280"/>
    </location>
</feature>
<dbReference type="SMART" id="SM00054">
    <property type="entry name" value="EFh"/>
    <property type="match status" value="2"/>
</dbReference>
<organism evidence="4 5">
    <name type="scientific">Chrysochromulina tobinii</name>
    <dbReference type="NCBI Taxonomy" id="1460289"/>
    <lineage>
        <taxon>Eukaryota</taxon>
        <taxon>Haptista</taxon>
        <taxon>Haptophyta</taxon>
        <taxon>Prymnesiophyceae</taxon>
        <taxon>Prymnesiales</taxon>
        <taxon>Chrysochromulinaceae</taxon>
        <taxon>Chrysochromulina</taxon>
    </lineage>
</organism>
<dbReference type="CDD" id="cd00051">
    <property type="entry name" value="EFh"/>
    <property type="match status" value="1"/>
</dbReference>
<evidence type="ECO:0000259" key="3">
    <source>
        <dbReference type="PROSITE" id="PS50222"/>
    </source>
</evidence>
<dbReference type="PROSITE" id="PS50222">
    <property type="entry name" value="EF_HAND_2"/>
    <property type="match status" value="2"/>
</dbReference>
<name>A0A0M0K5D9_9EUKA</name>
<feature type="domain" description="EF-hand" evidence="3">
    <location>
        <begin position="94"/>
        <end position="129"/>
    </location>
</feature>
<reference evidence="5" key="1">
    <citation type="journal article" date="2015" name="PLoS Genet.">
        <title>Genome Sequence and Transcriptome Analyses of Chrysochromulina tobin: Metabolic Tools for Enhanced Algal Fitness in the Prominent Order Prymnesiales (Haptophyceae).</title>
        <authorList>
            <person name="Hovde B.T."/>
            <person name="Deodato C.R."/>
            <person name="Hunsperger H.M."/>
            <person name="Ryken S.A."/>
            <person name="Yost W."/>
            <person name="Jha R.K."/>
            <person name="Patterson J."/>
            <person name="Monnat R.J. Jr."/>
            <person name="Barlow S.B."/>
            <person name="Starkenburg S.R."/>
            <person name="Cattolico R.A."/>
        </authorList>
    </citation>
    <scope>NUCLEOTIDE SEQUENCE</scope>
    <source>
        <strain evidence="5">CCMP291</strain>
    </source>
</reference>
<evidence type="ECO:0000256" key="1">
    <source>
        <dbReference type="ARBA" id="ARBA00022837"/>
    </source>
</evidence>
<dbReference type="Pfam" id="PF13499">
    <property type="entry name" value="EF-hand_7"/>
    <property type="match status" value="1"/>
</dbReference>
<proteinExistence type="predicted"/>
<sequence>MAAASSSQAAPGLPYLSRPKVIIAQEAPSPNVIIPAIPEGPSKNVLQATQDVCDHLARMAGRVSDLFDMFDVDKNGLIDKKEFRAACLHVGITYPPDVIDQVFALLDEDGSGSLEHMEVIRTARRAAFERGFVPRVPPKPPAHQRRLNAYWARRNRMHMEAHEESVRKIEAQVQEALAETVNAPVLFLPTLPEAKAIAKATWAKDPTAPKRAVELDETIREVSALQDVWIGSLVKKWQAPDPTVKAASQLRGGFSRNKGRAPQASQFRNIVTPSSRNLNSRGGPASPHSPQSQFINIVAAPASAPQVRSTVNTTRCPATVNTSLRSPGALALCSKGPRIVLQTQAALTKGEQGTRQEPEPLVILKPNGARRLYSR</sequence>
<accession>A0A0M0K5D9</accession>
<dbReference type="Proteomes" id="UP000037460">
    <property type="component" value="Unassembled WGS sequence"/>
</dbReference>
<dbReference type="InterPro" id="IPR011992">
    <property type="entry name" value="EF-hand-dom_pair"/>
</dbReference>
<dbReference type="OrthoDB" id="191686at2759"/>
<dbReference type="GO" id="GO:0005509">
    <property type="term" value="F:calcium ion binding"/>
    <property type="evidence" value="ECO:0007669"/>
    <property type="project" value="InterPro"/>
</dbReference>
<comment type="caution">
    <text evidence="4">The sequence shown here is derived from an EMBL/GenBank/DDBJ whole genome shotgun (WGS) entry which is preliminary data.</text>
</comment>
<dbReference type="InterPro" id="IPR018247">
    <property type="entry name" value="EF_Hand_1_Ca_BS"/>
</dbReference>
<evidence type="ECO:0000313" key="5">
    <source>
        <dbReference type="Proteomes" id="UP000037460"/>
    </source>
</evidence>
<dbReference type="PROSITE" id="PS00018">
    <property type="entry name" value="EF_HAND_1"/>
    <property type="match status" value="2"/>
</dbReference>
<feature type="region of interest" description="Disordered" evidence="2">
    <location>
        <begin position="253"/>
        <end position="291"/>
    </location>
</feature>
<dbReference type="InterPro" id="IPR002048">
    <property type="entry name" value="EF_hand_dom"/>
</dbReference>
<evidence type="ECO:0000256" key="2">
    <source>
        <dbReference type="SAM" id="MobiDB-lite"/>
    </source>
</evidence>
<keyword evidence="5" id="KW-1185">Reference proteome</keyword>
<evidence type="ECO:0000313" key="4">
    <source>
        <dbReference type="EMBL" id="KOO34014.1"/>
    </source>
</evidence>
<protein>
    <recommendedName>
        <fullName evidence="3">EF-hand domain-containing protein</fullName>
    </recommendedName>
</protein>
<dbReference type="SUPFAM" id="SSF47473">
    <property type="entry name" value="EF-hand"/>
    <property type="match status" value="1"/>
</dbReference>
<dbReference type="EMBL" id="JWZX01001354">
    <property type="protein sequence ID" value="KOO34014.1"/>
    <property type="molecule type" value="Genomic_DNA"/>
</dbReference>
<dbReference type="AlphaFoldDB" id="A0A0M0K5D9"/>